<feature type="domain" description="Protein kinase" evidence="2">
    <location>
        <begin position="4"/>
        <end position="246"/>
    </location>
</feature>
<dbReference type="EMBL" id="GL433836">
    <property type="protein sequence ID" value="EFN59517.1"/>
    <property type="molecule type" value="Genomic_DNA"/>
</dbReference>
<dbReference type="Pfam" id="PF00069">
    <property type="entry name" value="Pkinase"/>
    <property type="match status" value="1"/>
</dbReference>
<evidence type="ECO:0000313" key="3">
    <source>
        <dbReference type="EMBL" id="EFN59517.1"/>
    </source>
</evidence>
<organism evidence="4">
    <name type="scientific">Chlorella variabilis</name>
    <name type="common">Green alga</name>
    <dbReference type="NCBI Taxonomy" id="554065"/>
    <lineage>
        <taxon>Eukaryota</taxon>
        <taxon>Viridiplantae</taxon>
        <taxon>Chlorophyta</taxon>
        <taxon>core chlorophytes</taxon>
        <taxon>Trebouxiophyceae</taxon>
        <taxon>Chlorellales</taxon>
        <taxon>Chlorellaceae</taxon>
        <taxon>Chlorella clade</taxon>
        <taxon>Chlorella</taxon>
    </lineage>
</organism>
<dbReference type="GO" id="GO:0005524">
    <property type="term" value="F:ATP binding"/>
    <property type="evidence" value="ECO:0007669"/>
    <property type="project" value="InterPro"/>
</dbReference>
<evidence type="ECO:0000256" key="1">
    <source>
        <dbReference type="ARBA" id="ARBA00012513"/>
    </source>
</evidence>
<feature type="non-terminal residue" evidence="3">
    <location>
        <position position="1"/>
    </location>
</feature>
<accession>E1Z3P8</accession>
<dbReference type="Proteomes" id="UP000008141">
    <property type="component" value="Unassembled WGS sequence"/>
</dbReference>
<dbReference type="InterPro" id="IPR011009">
    <property type="entry name" value="Kinase-like_dom_sf"/>
</dbReference>
<dbReference type="InterPro" id="IPR000719">
    <property type="entry name" value="Prot_kinase_dom"/>
</dbReference>
<evidence type="ECO:0000313" key="4">
    <source>
        <dbReference type="Proteomes" id="UP000008141"/>
    </source>
</evidence>
<sequence length="246" mass="27908">GRYSRYRQQVGSGRFKNVFKGFDERQGIDVAWSKIEADSNNLGHEQMKKIVDDISYGLGLDHPHVIKCFQCWEDSDHSCINMITEFFTSGALREYRQRHKSLDIKAVKKWGRQILQGLAYLHNRDPPVVHGDLRLDKIYINGHSGEIKIGDLGLAVLAPRRFAPGVMPEGDPSNQYTRSVDIFAYGLLMLELLGGRRVDKNGDTGYLELQERLDGVQDPQAQAFLARCMAAPEQRPSARELLEDSF</sequence>
<feature type="non-terminal residue" evidence="3">
    <location>
        <position position="246"/>
    </location>
</feature>
<dbReference type="PANTHER" id="PTHR13902">
    <property type="entry name" value="SERINE/THREONINE-PROTEIN KINASE WNK WITH NO LYSINE -RELATED"/>
    <property type="match status" value="1"/>
</dbReference>
<dbReference type="Gene3D" id="1.10.510.10">
    <property type="entry name" value="Transferase(Phosphotransferase) domain 1"/>
    <property type="match status" value="1"/>
</dbReference>
<dbReference type="PROSITE" id="PS50011">
    <property type="entry name" value="PROTEIN_KINASE_DOM"/>
    <property type="match status" value="1"/>
</dbReference>
<keyword evidence="4" id="KW-1185">Reference proteome</keyword>
<dbReference type="AlphaFoldDB" id="E1Z3P8"/>
<dbReference type="InParanoid" id="E1Z3P8"/>
<dbReference type="EC" id="2.7.11.1" evidence="1"/>
<dbReference type="SUPFAM" id="SSF56112">
    <property type="entry name" value="Protein kinase-like (PK-like)"/>
    <property type="match status" value="1"/>
</dbReference>
<proteinExistence type="predicted"/>
<dbReference type="OMA" id="KMPYADE"/>
<dbReference type="KEGG" id="cvr:CHLNCDRAFT_18854"/>
<dbReference type="GeneID" id="17358450"/>
<gene>
    <name evidence="3" type="ORF">CHLNCDRAFT_18854</name>
</gene>
<protein>
    <recommendedName>
        <fullName evidence="1">non-specific serine/threonine protein kinase</fullName>
        <ecNumber evidence="1">2.7.11.1</ecNumber>
    </recommendedName>
</protein>
<dbReference type="RefSeq" id="XP_005851619.1">
    <property type="nucleotide sequence ID" value="XM_005851557.1"/>
</dbReference>
<evidence type="ECO:0000259" key="2">
    <source>
        <dbReference type="PROSITE" id="PS50011"/>
    </source>
</evidence>
<name>E1Z3P8_CHLVA</name>
<dbReference type="InterPro" id="IPR050588">
    <property type="entry name" value="WNK_Ser-Thr_kinase"/>
</dbReference>
<dbReference type="Gene3D" id="3.30.200.20">
    <property type="entry name" value="Phosphorylase Kinase, domain 1"/>
    <property type="match status" value="1"/>
</dbReference>
<dbReference type="OrthoDB" id="4062651at2759"/>
<dbReference type="eggNOG" id="KOG0584">
    <property type="taxonomic scope" value="Eukaryota"/>
</dbReference>
<reference evidence="3 4" key="1">
    <citation type="journal article" date="2010" name="Plant Cell">
        <title>The Chlorella variabilis NC64A genome reveals adaptation to photosymbiosis, coevolution with viruses, and cryptic sex.</title>
        <authorList>
            <person name="Blanc G."/>
            <person name="Duncan G."/>
            <person name="Agarkova I."/>
            <person name="Borodovsky M."/>
            <person name="Gurnon J."/>
            <person name="Kuo A."/>
            <person name="Lindquist E."/>
            <person name="Lucas S."/>
            <person name="Pangilinan J."/>
            <person name="Polle J."/>
            <person name="Salamov A."/>
            <person name="Terry A."/>
            <person name="Yamada T."/>
            <person name="Dunigan D.D."/>
            <person name="Grigoriev I.V."/>
            <person name="Claverie J.M."/>
            <person name="Van Etten J.L."/>
        </authorList>
    </citation>
    <scope>NUCLEOTIDE SEQUENCE [LARGE SCALE GENOMIC DNA]</scope>
    <source>
        <strain evidence="3 4">NC64A</strain>
    </source>
</reference>
<dbReference type="GO" id="GO:0004674">
    <property type="term" value="F:protein serine/threonine kinase activity"/>
    <property type="evidence" value="ECO:0007669"/>
    <property type="project" value="UniProtKB-EC"/>
</dbReference>